<keyword evidence="1" id="KW-0732">Signal</keyword>
<evidence type="ECO:0008006" key="5">
    <source>
        <dbReference type="Google" id="ProtNLM"/>
    </source>
</evidence>
<evidence type="ECO:0000313" key="2">
    <source>
        <dbReference type="EMBL" id="OIJ12048.1"/>
    </source>
</evidence>
<name>A0A1S2LHP5_9BACI</name>
<reference evidence="3 4" key="2">
    <citation type="journal article" date="2017" name="Genome Announc.">
        <title>Draft Genome Sequences of Four Alkaliphilic Bacteria Belonging to the Anaerobacillus Genus.</title>
        <authorList>
            <person name="Bassil N.M."/>
            <person name="Lloyd J.R."/>
        </authorList>
    </citation>
    <scope>NUCLEOTIDE SEQUENCE [LARGE SCALE GENOMIC DNA]</scope>
    <source>
        <strain evidence="3 4">NB2006</strain>
    </source>
</reference>
<reference evidence="3 4" key="3">
    <citation type="journal article" date="2019" name="Int. J. Syst. Evol. Microbiol.">
        <title>Anaerobacillus isosaccharinicus sp. nov., an alkaliphilic bacterium which degrades isosaccharinic acid.</title>
        <authorList>
            <person name="Bassil N.M."/>
            <person name="Lloyd J.R."/>
        </authorList>
    </citation>
    <scope>NUCLEOTIDE SEQUENCE [LARGE SCALE GENOMIC DNA]</scope>
    <source>
        <strain evidence="3 4">NB2006</strain>
    </source>
</reference>
<dbReference type="InterPro" id="IPR025623">
    <property type="entry name" value="YusW"/>
</dbReference>
<dbReference type="RefSeq" id="WP_071317826.1">
    <property type="nucleotide sequence ID" value="NZ_CP063356.2"/>
</dbReference>
<gene>
    <name evidence="3" type="ORF">AWH56_004425</name>
    <name evidence="2" type="ORF">AWH56_14840</name>
</gene>
<dbReference type="OrthoDB" id="2942847at2"/>
<dbReference type="Pfam" id="PF14039">
    <property type="entry name" value="YusW"/>
    <property type="match status" value="1"/>
</dbReference>
<dbReference type="EMBL" id="LQXD01000130">
    <property type="protein sequence ID" value="OIJ12048.1"/>
    <property type="molecule type" value="Genomic_DNA"/>
</dbReference>
<evidence type="ECO:0000256" key="1">
    <source>
        <dbReference type="SAM" id="SignalP"/>
    </source>
</evidence>
<organism evidence="2 4">
    <name type="scientific">Anaerobacillus isosaccharinicus</name>
    <dbReference type="NCBI Taxonomy" id="1532552"/>
    <lineage>
        <taxon>Bacteria</taxon>
        <taxon>Bacillati</taxon>
        <taxon>Bacillota</taxon>
        <taxon>Bacilli</taxon>
        <taxon>Bacillales</taxon>
        <taxon>Bacillaceae</taxon>
        <taxon>Anaerobacillus</taxon>
    </lineage>
</organism>
<dbReference type="EMBL" id="CP063356">
    <property type="protein sequence ID" value="QOY36901.1"/>
    <property type="molecule type" value="Genomic_DNA"/>
</dbReference>
<protein>
    <recommendedName>
        <fullName evidence="5">YusW-like protein</fullName>
    </recommendedName>
</protein>
<proteinExistence type="predicted"/>
<evidence type="ECO:0000313" key="3">
    <source>
        <dbReference type="EMBL" id="QOY36901.1"/>
    </source>
</evidence>
<keyword evidence="4" id="KW-1185">Reference proteome</keyword>
<dbReference type="KEGG" id="aia:AWH56_004425"/>
<dbReference type="AlphaFoldDB" id="A0A1S2LHP5"/>
<sequence length="130" mass="14843">MKKTALVIFTLFVLSFMTAQSVYATTIPTIIDFEIEIELKDNTKYDIEYEVKAVDKIEAKYSVPGSVTAHGKNAVAIIEPLMKELELKPKMDQENLKQKILEILSINKTDVEDFELEVKFDNGEKIKIDN</sequence>
<feature type="chain" id="PRO_5036025473" description="YusW-like protein" evidence="1">
    <location>
        <begin position="25"/>
        <end position="130"/>
    </location>
</feature>
<accession>A0A1S2LHP5</accession>
<dbReference type="Proteomes" id="UP000180175">
    <property type="component" value="Chromosome"/>
</dbReference>
<reference evidence="2 4" key="1">
    <citation type="submission" date="2016-10" db="EMBL/GenBank/DDBJ databases">
        <title>Draft genome sequences of four alkaliphilic bacteria belonging to the Anaerobacillus genus.</title>
        <authorList>
            <person name="Bassil N.M."/>
            <person name="Lloyd J.R."/>
        </authorList>
    </citation>
    <scope>NUCLEOTIDE SEQUENCE [LARGE SCALE GENOMIC DNA]</scope>
    <source>
        <strain evidence="2 4">NB2006</strain>
    </source>
</reference>
<feature type="signal peptide" evidence="1">
    <location>
        <begin position="1"/>
        <end position="24"/>
    </location>
</feature>
<evidence type="ECO:0000313" key="4">
    <source>
        <dbReference type="Proteomes" id="UP000180175"/>
    </source>
</evidence>
<reference evidence="3" key="4">
    <citation type="submission" date="2020-10" db="EMBL/GenBank/DDBJ databases">
        <authorList>
            <person name="Bassil N.M."/>
            <person name="Lloyd J.R."/>
        </authorList>
    </citation>
    <scope>NUCLEOTIDE SEQUENCE</scope>
    <source>
        <strain evidence="3">NB2006</strain>
    </source>
</reference>